<accession>A0AAV7NR86</accession>
<dbReference type="AlphaFoldDB" id="A0AAV7NR86"/>
<dbReference type="PANTHER" id="PTHR11505">
    <property type="entry name" value="L1 TRANSPOSABLE ELEMENT-RELATED"/>
    <property type="match status" value="1"/>
</dbReference>
<evidence type="ECO:0000313" key="2">
    <source>
        <dbReference type="Proteomes" id="UP001066276"/>
    </source>
</evidence>
<evidence type="ECO:0000313" key="1">
    <source>
        <dbReference type="EMBL" id="KAJ1117139.1"/>
    </source>
</evidence>
<dbReference type="EMBL" id="JANPWB010000012">
    <property type="protein sequence ID" value="KAJ1117139.1"/>
    <property type="molecule type" value="Genomic_DNA"/>
</dbReference>
<dbReference type="Gene3D" id="3.30.70.1820">
    <property type="entry name" value="L1 transposable element, RRM domain"/>
    <property type="match status" value="1"/>
</dbReference>
<comment type="caution">
    <text evidence="1">The sequence shown here is derived from an EMBL/GenBank/DDBJ whole genome shotgun (WGS) entry which is preliminary data.</text>
</comment>
<dbReference type="Proteomes" id="UP001066276">
    <property type="component" value="Chromosome 8"/>
</dbReference>
<organism evidence="1 2">
    <name type="scientific">Pleurodeles waltl</name>
    <name type="common">Iberian ribbed newt</name>
    <dbReference type="NCBI Taxonomy" id="8319"/>
    <lineage>
        <taxon>Eukaryota</taxon>
        <taxon>Metazoa</taxon>
        <taxon>Chordata</taxon>
        <taxon>Craniata</taxon>
        <taxon>Vertebrata</taxon>
        <taxon>Euteleostomi</taxon>
        <taxon>Amphibia</taxon>
        <taxon>Batrachia</taxon>
        <taxon>Caudata</taxon>
        <taxon>Salamandroidea</taxon>
        <taxon>Salamandridae</taxon>
        <taxon>Pleurodelinae</taxon>
        <taxon>Pleurodeles</taxon>
    </lineage>
</organism>
<name>A0AAV7NR86_PLEWA</name>
<dbReference type="InterPro" id="IPR004244">
    <property type="entry name" value="Transposase_22"/>
</dbReference>
<sequence>MVDSAQESTMDLIVEEISAVGRRLEGMDSAMVSLTAETKSIRLDIAGFQTRVLGLEQRVTRRDNVRFLGFPENIEGGDIHALLRETLPKFTGITFNPPLEFQGAHRLGPRRPDTATHPRSITACLLRHAQARQHIERARTHSPCQMAGQVIRKSADFSKETSERRREFLALRPRIRQMEVKYGLFEPGRMKNCMSKDFYDPEDLCSFLDGLSSMGTATPYPPRGPTVGDQNALPQNLAPGRSGFDCHPTVSHPRGWDLERLMNSHDNRGQEVESLATLASPSLEMADPSLTDPLAG</sequence>
<proteinExistence type="predicted"/>
<protein>
    <submittedName>
        <fullName evidence="1">Uncharacterized protein</fullName>
    </submittedName>
</protein>
<gene>
    <name evidence="1" type="ORF">NDU88_005339</name>
</gene>
<reference evidence="1" key="1">
    <citation type="journal article" date="2022" name="bioRxiv">
        <title>Sequencing and chromosome-scale assembly of the giantPleurodeles waltlgenome.</title>
        <authorList>
            <person name="Brown T."/>
            <person name="Elewa A."/>
            <person name="Iarovenko S."/>
            <person name="Subramanian E."/>
            <person name="Araus A.J."/>
            <person name="Petzold A."/>
            <person name="Susuki M."/>
            <person name="Suzuki K.-i.T."/>
            <person name="Hayashi T."/>
            <person name="Toyoda A."/>
            <person name="Oliveira C."/>
            <person name="Osipova E."/>
            <person name="Leigh N.D."/>
            <person name="Simon A."/>
            <person name="Yun M.H."/>
        </authorList>
    </citation>
    <scope>NUCLEOTIDE SEQUENCE</scope>
    <source>
        <strain evidence="1">20211129_DDA</strain>
        <tissue evidence="1">Liver</tissue>
    </source>
</reference>
<keyword evidence="2" id="KW-1185">Reference proteome</keyword>